<dbReference type="PANTHER" id="PTHR43792">
    <property type="entry name" value="GNAT FAMILY, PUTATIVE (AFU_ORTHOLOGUE AFUA_3G00765)-RELATED-RELATED"/>
    <property type="match status" value="1"/>
</dbReference>
<evidence type="ECO:0000313" key="6">
    <source>
        <dbReference type="Proteomes" id="UP000467700"/>
    </source>
</evidence>
<dbReference type="Proteomes" id="UP000467700">
    <property type="component" value="Unassembled WGS sequence"/>
</dbReference>
<comment type="caution">
    <text evidence="5">The sequence shown here is derived from an EMBL/GenBank/DDBJ whole genome shotgun (WGS) entry which is preliminary data.</text>
</comment>
<keyword evidence="1" id="KW-0808">Transferase</keyword>
<dbReference type="GO" id="GO:0016747">
    <property type="term" value="F:acyltransferase activity, transferring groups other than amino-acyl groups"/>
    <property type="evidence" value="ECO:0007669"/>
    <property type="project" value="InterPro"/>
</dbReference>
<evidence type="ECO:0000256" key="3">
    <source>
        <dbReference type="ARBA" id="ARBA00038502"/>
    </source>
</evidence>
<dbReference type="Gene3D" id="3.40.630.30">
    <property type="match status" value="1"/>
</dbReference>
<dbReference type="InterPro" id="IPR016181">
    <property type="entry name" value="Acyl_CoA_acyltransferase"/>
</dbReference>
<keyword evidence="2" id="KW-0012">Acyltransferase</keyword>
<organism evidence="5 6">
    <name type="scientific">Cyclocybe aegerita</name>
    <name type="common">Black poplar mushroom</name>
    <name type="synonym">Agrocybe aegerita</name>
    <dbReference type="NCBI Taxonomy" id="1973307"/>
    <lineage>
        <taxon>Eukaryota</taxon>
        <taxon>Fungi</taxon>
        <taxon>Dikarya</taxon>
        <taxon>Basidiomycota</taxon>
        <taxon>Agaricomycotina</taxon>
        <taxon>Agaricomycetes</taxon>
        <taxon>Agaricomycetidae</taxon>
        <taxon>Agaricales</taxon>
        <taxon>Agaricineae</taxon>
        <taxon>Bolbitiaceae</taxon>
        <taxon>Cyclocybe</taxon>
    </lineage>
</organism>
<keyword evidence="6" id="KW-1185">Reference proteome</keyword>
<dbReference type="EMBL" id="CACVBS010000033">
    <property type="protein sequence ID" value="CAA7261523.1"/>
    <property type="molecule type" value="Genomic_DNA"/>
</dbReference>
<dbReference type="SUPFAM" id="SSF55729">
    <property type="entry name" value="Acyl-CoA N-acyltransferases (Nat)"/>
    <property type="match status" value="1"/>
</dbReference>
<dbReference type="OrthoDB" id="630895at2759"/>
<feature type="domain" description="N-acetyltransferase" evidence="4">
    <location>
        <begin position="16"/>
        <end position="177"/>
    </location>
</feature>
<dbReference type="InterPro" id="IPR051531">
    <property type="entry name" value="N-acetyltransferase"/>
</dbReference>
<dbReference type="PROSITE" id="PS51186">
    <property type="entry name" value="GNAT"/>
    <property type="match status" value="1"/>
</dbReference>
<evidence type="ECO:0000256" key="2">
    <source>
        <dbReference type="ARBA" id="ARBA00023315"/>
    </source>
</evidence>
<protein>
    <recommendedName>
        <fullName evidence="4">N-acetyltransferase domain-containing protein</fullName>
    </recommendedName>
</protein>
<dbReference type="AlphaFoldDB" id="A0A8S0WGG7"/>
<name>A0A8S0WGG7_CYCAE</name>
<gene>
    <name evidence="5" type="ORF">AAE3_LOCUS3730</name>
</gene>
<evidence type="ECO:0000313" key="5">
    <source>
        <dbReference type="EMBL" id="CAA7261523.1"/>
    </source>
</evidence>
<accession>A0A8S0WGG7</accession>
<dbReference type="Pfam" id="PF13302">
    <property type="entry name" value="Acetyltransf_3"/>
    <property type="match status" value="1"/>
</dbReference>
<proteinExistence type="inferred from homology"/>
<evidence type="ECO:0000256" key="1">
    <source>
        <dbReference type="ARBA" id="ARBA00022679"/>
    </source>
</evidence>
<evidence type="ECO:0000259" key="4">
    <source>
        <dbReference type="PROSITE" id="PS51186"/>
    </source>
</evidence>
<dbReference type="InterPro" id="IPR000182">
    <property type="entry name" value="GNAT_dom"/>
</dbReference>
<comment type="similarity">
    <text evidence="3">Belongs to the acetyltransferase family. RimJ subfamily.</text>
</comment>
<dbReference type="PANTHER" id="PTHR43792:SF8">
    <property type="entry name" value="[RIBOSOMAL PROTEIN US5]-ALANINE N-ACETYLTRANSFERASE"/>
    <property type="match status" value="1"/>
</dbReference>
<reference evidence="5 6" key="1">
    <citation type="submission" date="2020-01" db="EMBL/GenBank/DDBJ databases">
        <authorList>
            <person name="Gupta K D."/>
        </authorList>
    </citation>
    <scope>NUCLEOTIDE SEQUENCE [LARGE SCALE GENOMIC DNA]</scope>
</reference>
<sequence>MTIGHTIEGMFETDRLRLRGTSVLDGASILRLYNDPLVTPWITVGFRTARHESETGELIKQTENALMGCIIEEKETGAFVGLTGFMPLRAGETRNRTVTVYIGLMPEFWGKGYAYEAMAYVVGYAFWDMGMHRVGLSVFEGNERAVALYRKLGFVEEGRDRKAIWMQGGWRDLIRMGIIEDEWREWIKKNPVPQSSPWSTIASS</sequence>